<accession>A0ABD0TD65</accession>
<dbReference type="PROSITE" id="PS50240">
    <property type="entry name" value="TRYPSIN_DOM"/>
    <property type="match status" value="1"/>
</dbReference>
<keyword evidence="2" id="KW-0378">Hydrolase</keyword>
<feature type="signal peptide" evidence="5">
    <location>
        <begin position="1"/>
        <end position="15"/>
    </location>
</feature>
<evidence type="ECO:0000256" key="1">
    <source>
        <dbReference type="ARBA" id="ARBA00022670"/>
    </source>
</evidence>
<feature type="domain" description="Peptidase S1" evidence="6">
    <location>
        <begin position="29"/>
        <end position="246"/>
    </location>
</feature>
<dbReference type="PANTHER" id="PTHR24276">
    <property type="entry name" value="POLYSERASE-RELATED"/>
    <property type="match status" value="1"/>
</dbReference>
<dbReference type="GO" id="GO:0008236">
    <property type="term" value="F:serine-type peptidase activity"/>
    <property type="evidence" value="ECO:0007669"/>
    <property type="project" value="UniProtKB-KW"/>
</dbReference>
<dbReference type="SMART" id="SM00020">
    <property type="entry name" value="Tryp_SPc"/>
    <property type="match status" value="1"/>
</dbReference>
<sequence length="257" mass="28803">MILAWMSLALFDVYASPKMSVAAPKSARIIGGEPTTIDRYPDMIQIMGVILNSRAVLTAAHCTEKAAPIQRLVRIGTSFINGTGSLGTFRTRRIILGQNFPYEFDYDISIMLLKQAMPITPISQIAKIPRPDYYLPDNAPVWTIGWGMTDVNDPYSGPEQLHHVQVYSINQEDCVEKYLNRVNKKGEPDPAYITDNQLCTGVWGVGVYHNGVVVGIISWGHYCATEYPGVNVRVSRFSNWIDRYIVVVTKSYLLLII</sequence>
<dbReference type="AlphaFoldDB" id="A0ABD0TD65"/>
<dbReference type="InterPro" id="IPR043504">
    <property type="entry name" value="Peptidase_S1_PA_chymotrypsin"/>
</dbReference>
<dbReference type="InterPro" id="IPR009003">
    <property type="entry name" value="Peptidase_S1_PA"/>
</dbReference>
<evidence type="ECO:0000256" key="2">
    <source>
        <dbReference type="ARBA" id="ARBA00022801"/>
    </source>
</evidence>
<dbReference type="InterPro" id="IPR018114">
    <property type="entry name" value="TRYPSIN_HIS"/>
</dbReference>
<keyword evidence="5" id="KW-0732">Signal</keyword>
<evidence type="ECO:0000256" key="3">
    <source>
        <dbReference type="ARBA" id="ARBA00022825"/>
    </source>
</evidence>
<evidence type="ECO:0000256" key="4">
    <source>
        <dbReference type="ARBA" id="ARBA00023157"/>
    </source>
</evidence>
<keyword evidence="1" id="KW-0645">Protease</keyword>
<dbReference type="Proteomes" id="UP001549921">
    <property type="component" value="Unassembled WGS sequence"/>
</dbReference>
<evidence type="ECO:0000256" key="5">
    <source>
        <dbReference type="SAM" id="SignalP"/>
    </source>
</evidence>
<keyword evidence="3" id="KW-0720">Serine protease</keyword>
<evidence type="ECO:0000313" key="7">
    <source>
        <dbReference type="EMBL" id="KAL0840598.1"/>
    </source>
</evidence>
<protein>
    <recommendedName>
        <fullName evidence="6">Peptidase S1 domain-containing protein</fullName>
    </recommendedName>
</protein>
<dbReference type="EMBL" id="JBEDNZ010000007">
    <property type="protein sequence ID" value="KAL0840598.1"/>
    <property type="molecule type" value="Genomic_DNA"/>
</dbReference>
<dbReference type="Pfam" id="PF00089">
    <property type="entry name" value="Trypsin"/>
    <property type="match status" value="1"/>
</dbReference>
<dbReference type="CDD" id="cd00190">
    <property type="entry name" value="Tryp_SPc"/>
    <property type="match status" value="1"/>
</dbReference>
<feature type="chain" id="PRO_5044861839" description="Peptidase S1 domain-containing protein" evidence="5">
    <location>
        <begin position="16"/>
        <end position="257"/>
    </location>
</feature>
<proteinExistence type="predicted"/>
<gene>
    <name evidence="7" type="ORF">ABMA28_015803</name>
</gene>
<evidence type="ECO:0000313" key="8">
    <source>
        <dbReference type="Proteomes" id="UP001549921"/>
    </source>
</evidence>
<reference evidence="7 8" key="1">
    <citation type="submission" date="2024-06" db="EMBL/GenBank/DDBJ databases">
        <title>A chromosome-level genome assembly of beet webworm, Loxostege sticticalis.</title>
        <authorList>
            <person name="Zhang Y."/>
        </authorList>
    </citation>
    <scope>NUCLEOTIDE SEQUENCE [LARGE SCALE GENOMIC DNA]</scope>
    <source>
        <strain evidence="7">AQ028</strain>
        <tissue evidence="7">Male pupae</tissue>
    </source>
</reference>
<name>A0ABD0TD65_LOXSC</name>
<dbReference type="Gene3D" id="2.40.10.10">
    <property type="entry name" value="Trypsin-like serine proteases"/>
    <property type="match status" value="1"/>
</dbReference>
<dbReference type="InterPro" id="IPR050430">
    <property type="entry name" value="Peptidase_S1"/>
</dbReference>
<evidence type="ECO:0000259" key="6">
    <source>
        <dbReference type="PROSITE" id="PS50240"/>
    </source>
</evidence>
<dbReference type="InterPro" id="IPR001254">
    <property type="entry name" value="Trypsin_dom"/>
</dbReference>
<organism evidence="7 8">
    <name type="scientific">Loxostege sticticalis</name>
    <name type="common">Beet webworm moth</name>
    <dbReference type="NCBI Taxonomy" id="481309"/>
    <lineage>
        <taxon>Eukaryota</taxon>
        <taxon>Metazoa</taxon>
        <taxon>Ecdysozoa</taxon>
        <taxon>Arthropoda</taxon>
        <taxon>Hexapoda</taxon>
        <taxon>Insecta</taxon>
        <taxon>Pterygota</taxon>
        <taxon>Neoptera</taxon>
        <taxon>Endopterygota</taxon>
        <taxon>Lepidoptera</taxon>
        <taxon>Glossata</taxon>
        <taxon>Ditrysia</taxon>
        <taxon>Pyraloidea</taxon>
        <taxon>Crambidae</taxon>
        <taxon>Pyraustinae</taxon>
        <taxon>Loxostege</taxon>
    </lineage>
</organism>
<dbReference type="GO" id="GO:0006508">
    <property type="term" value="P:proteolysis"/>
    <property type="evidence" value="ECO:0007669"/>
    <property type="project" value="UniProtKB-KW"/>
</dbReference>
<dbReference type="PANTHER" id="PTHR24276:SF91">
    <property type="entry name" value="AT26814P-RELATED"/>
    <property type="match status" value="1"/>
</dbReference>
<keyword evidence="4" id="KW-1015">Disulfide bond</keyword>
<comment type="caution">
    <text evidence="7">The sequence shown here is derived from an EMBL/GenBank/DDBJ whole genome shotgun (WGS) entry which is preliminary data.</text>
</comment>
<dbReference type="PROSITE" id="PS00134">
    <property type="entry name" value="TRYPSIN_HIS"/>
    <property type="match status" value="1"/>
</dbReference>
<dbReference type="SUPFAM" id="SSF50494">
    <property type="entry name" value="Trypsin-like serine proteases"/>
    <property type="match status" value="1"/>
</dbReference>